<evidence type="ECO:0000256" key="8">
    <source>
        <dbReference type="ARBA" id="ARBA00022840"/>
    </source>
</evidence>
<keyword evidence="4" id="KW-0597">Phosphoprotein</keyword>
<feature type="domain" description="Protein kinase" evidence="13">
    <location>
        <begin position="116"/>
        <end position="415"/>
    </location>
</feature>
<evidence type="ECO:0000313" key="15">
    <source>
        <dbReference type="EMBL" id="KAF6142068.1"/>
    </source>
</evidence>
<keyword evidence="7" id="KW-0418">Kinase</keyword>
<gene>
    <name evidence="15" type="ORF">GIB67_001265</name>
</gene>
<dbReference type="InterPro" id="IPR011009">
    <property type="entry name" value="Kinase-like_dom_sf"/>
</dbReference>
<dbReference type="InterPro" id="IPR059233">
    <property type="entry name" value="MobB_NdrA/B/Cbk1"/>
</dbReference>
<evidence type="ECO:0000256" key="11">
    <source>
        <dbReference type="PROSITE-ProRule" id="PRU10141"/>
    </source>
</evidence>
<dbReference type="InterPro" id="IPR000719">
    <property type="entry name" value="Prot_kinase_dom"/>
</dbReference>
<feature type="region of interest" description="Disordered" evidence="12">
    <location>
        <begin position="1"/>
        <end position="44"/>
    </location>
</feature>
<keyword evidence="5" id="KW-0808">Transferase</keyword>
<dbReference type="FunFam" id="1.10.510.10:FF:000042">
    <property type="entry name" value="Non-specific serine/threonine protein kinase"/>
    <property type="match status" value="1"/>
</dbReference>
<evidence type="ECO:0000259" key="14">
    <source>
        <dbReference type="PROSITE" id="PS51285"/>
    </source>
</evidence>
<evidence type="ECO:0000256" key="6">
    <source>
        <dbReference type="ARBA" id="ARBA00022741"/>
    </source>
</evidence>
<evidence type="ECO:0000259" key="13">
    <source>
        <dbReference type="PROSITE" id="PS50011"/>
    </source>
</evidence>
<dbReference type="InterPro" id="IPR008271">
    <property type="entry name" value="Ser/Thr_kinase_AS"/>
</dbReference>
<proteinExistence type="inferred from homology"/>
<dbReference type="InterPro" id="IPR050839">
    <property type="entry name" value="Rho-assoc_Ser/Thr_Kinase"/>
</dbReference>
<dbReference type="PROSITE" id="PS00107">
    <property type="entry name" value="PROTEIN_KINASE_ATP"/>
    <property type="match status" value="1"/>
</dbReference>
<dbReference type="InterPro" id="IPR000961">
    <property type="entry name" value="AGC-kinase_C"/>
</dbReference>
<dbReference type="GO" id="GO:0005524">
    <property type="term" value="F:ATP binding"/>
    <property type="evidence" value="ECO:0007669"/>
    <property type="project" value="UniProtKB-UniRule"/>
</dbReference>
<dbReference type="EC" id="2.7.11.1" evidence="2"/>
<accession>A0A7J7LHN6</accession>
<evidence type="ECO:0000256" key="4">
    <source>
        <dbReference type="ARBA" id="ARBA00022553"/>
    </source>
</evidence>
<name>A0A7J7LHN6_9MAGN</name>
<dbReference type="Pfam" id="PF00069">
    <property type="entry name" value="Pkinase"/>
    <property type="match status" value="2"/>
</dbReference>
<dbReference type="Pfam" id="PF00433">
    <property type="entry name" value="Pkinase_C"/>
    <property type="match status" value="1"/>
</dbReference>
<evidence type="ECO:0000256" key="2">
    <source>
        <dbReference type="ARBA" id="ARBA00012513"/>
    </source>
</evidence>
<evidence type="ECO:0000313" key="16">
    <source>
        <dbReference type="Proteomes" id="UP000541444"/>
    </source>
</evidence>
<comment type="caution">
    <text evidence="15">The sequence shown here is derived from an EMBL/GenBank/DDBJ whole genome shotgun (WGS) entry which is preliminary data.</text>
</comment>
<dbReference type="InterPro" id="IPR017892">
    <property type="entry name" value="Pkinase_C"/>
</dbReference>
<evidence type="ECO:0000256" key="5">
    <source>
        <dbReference type="ARBA" id="ARBA00022679"/>
    </source>
</evidence>
<organism evidence="15 16">
    <name type="scientific">Kingdonia uniflora</name>
    <dbReference type="NCBI Taxonomy" id="39325"/>
    <lineage>
        <taxon>Eukaryota</taxon>
        <taxon>Viridiplantae</taxon>
        <taxon>Streptophyta</taxon>
        <taxon>Embryophyta</taxon>
        <taxon>Tracheophyta</taxon>
        <taxon>Spermatophyta</taxon>
        <taxon>Magnoliopsida</taxon>
        <taxon>Ranunculales</taxon>
        <taxon>Circaeasteraceae</taxon>
        <taxon>Kingdonia</taxon>
    </lineage>
</organism>
<comment type="similarity">
    <text evidence="1">Belongs to the protein kinase superfamily. AGC Ser/Thr protein kinase family.</text>
</comment>
<keyword evidence="16" id="KW-1185">Reference proteome</keyword>
<evidence type="ECO:0000256" key="7">
    <source>
        <dbReference type="ARBA" id="ARBA00022777"/>
    </source>
</evidence>
<dbReference type="CDD" id="cd21742">
    <property type="entry name" value="MobB_NDR_LATS-like"/>
    <property type="match status" value="1"/>
</dbReference>
<dbReference type="GO" id="GO:0004674">
    <property type="term" value="F:protein serine/threonine kinase activity"/>
    <property type="evidence" value="ECO:0007669"/>
    <property type="project" value="UniProtKB-KW"/>
</dbReference>
<dbReference type="Proteomes" id="UP000541444">
    <property type="component" value="Unassembled WGS sequence"/>
</dbReference>
<dbReference type="PROSITE" id="PS00108">
    <property type="entry name" value="PROTEIN_KINASE_ST"/>
    <property type="match status" value="1"/>
</dbReference>
<dbReference type="PANTHER" id="PTHR22988">
    <property type="entry name" value="MYOTONIC DYSTROPHY S/T KINASE-RELATED"/>
    <property type="match status" value="1"/>
</dbReference>
<dbReference type="FunFam" id="1.10.510.10:FF:000106">
    <property type="entry name" value="Non-specific serine/threonine protein kinase"/>
    <property type="match status" value="1"/>
</dbReference>
<keyword evidence="8 11" id="KW-0067">ATP-binding</keyword>
<protein>
    <recommendedName>
        <fullName evidence="2">non-specific serine/threonine protein kinase</fullName>
        <ecNumber evidence="2">2.7.11.1</ecNumber>
    </recommendedName>
</protein>
<keyword evidence="3" id="KW-0723">Serine/threonine-protein kinase</keyword>
<evidence type="ECO:0000256" key="12">
    <source>
        <dbReference type="SAM" id="MobiDB-lite"/>
    </source>
</evidence>
<comment type="catalytic activity">
    <reaction evidence="10">
        <text>L-seryl-[protein] + ATP = O-phospho-L-seryl-[protein] + ADP + H(+)</text>
        <dbReference type="Rhea" id="RHEA:17989"/>
        <dbReference type="Rhea" id="RHEA-COMP:9863"/>
        <dbReference type="Rhea" id="RHEA-COMP:11604"/>
        <dbReference type="ChEBI" id="CHEBI:15378"/>
        <dbReference type="ChEBI" id="CHEBI:29999"/>
        <dbReference type="ChEBI" id="CHEBI:30616"/>
        <dbReference type="ChEBI" id="CHEBI:83421"/>
        <dbReference type="ChEBI" id="CHEBI:456216"/>
        <dbReference type="EC" id="2.7.11.1"/>
    </reaction>
</comment>
<dbReference type="SUPFAM" id="SSF56112">
    <property type="entry name" value="Protein kinase-like (PK-like)"/>
    <property type="match status" value="1"/>
</dbReference>
<dbReference type="PROSITE" id="PS51285">
    <property type="entry name" value="AGC_KINASE_CTER"/>
    <property type="match status" value="1"/>
</dbReference>
<reference evidence="15 16" key="1">
    <citation type="journal article" date="2020" name="IScience">
        <title>Genome Sequencing of the Endangered Kingdonia uniflora (Circaeasteraceae, Ranunculales) Reveals Potential Mechanisms of Evolutionary Specialization.</title>
        <authorList>
            <person name="Sun Y."/>
            <person name="Deng T."/>
            <person name="Zhang A."/>
            <person name="Moore M.J."/>
            <person name="Landis J.B."/>
            <person name="Lin N."/>
            <person name="Zhang H."/>
            <person name="Zhang X."/>
            <person name="Huang J."/>
            <person name="Zhang X."/>
            <person name="Sun H."/>
            <person name="Wang H."/>
        </authorList>
    </citation>
    <scope>NUCLEOTIDE SEQUENCE [LARGE SCALE GENOMIC DNA]</scope>
    <source>
        <strain evidence="15">TB1705</strain>
        <tissue evidence="15">Leaf</tissue>
    </source>
</reference>
<dbReference type="Gene3D" id="1.10.510.10">
    <property type="entry name" value="Transferase(Phosphotransferase) domain 1"/>
    <property type="match status" value="2"/>
</dbReference>
<dbReference type="PROSITE" id="PS50011">
    <property type="entry name" value="PROTEIN_KINASE_DOM"/>
    <property type="match status" value="1"/>
</dbReference>
<dbReference type="FunFam" id="3.30.200.20:FF:000102">
    <property type="entry name" value="Non-specific serine/threonine protein kinase"/>
    <property type="match status" value="1"/>
</dbReference>
<dbReference type="EMBL" id="JACGCM010002282">
    <property type="protein sequence ID" value="KAF6142068.1"/>
    <property type="molecule type" value="Genomic_DNA"/>
</dbReference>
<evidence type="ECO:0000256" key="3">
    <source>
        <dbReference type="ARBA" id="ARBA00022527"/>
    </source>
</evidence>
<dbReference type="OrthoDB" id="3638488at2759"/>
<dbReference type="CDD" id="cd05599">
    <property type="entry name" value="STKc_NDR_like"/>
    <property type="match status" value="1"/>
</dbReference>
<sequence length="546" mass="63362">MDSARSWFKKFQPRDKTKKKEVACSGKEGSKPPESDELPSNVTKQKVAAAKQYIENHYKEQMKNIQERKERRNVLEKKLADADVTKEEQNNLLKYLEKKETEYMRLQRHKMGADDFELLTMIGKGAFGEVRVCREKKSGQVYAMKKLKKSEMLRRGQVEHVKAERNLLAEVDSNCIVKLYCSFQDEEFLYLIMEYLPGGDMMTLLMRKDTLTEDEARFYVGETILAIESIHKHNYIHRDIKPDNLLLDKHGHMKLSDFGLCKPLDCSILKEQDFAMGNNVSGPLRSDGRPSAPKRSQQEQLQHWQRNRRMLAYSTVGTPDYIAPEVLLKKGYGMECDWWSLGAIMYEMLVGYPPFYSDEPMSTCRKIVNWRTHLKFPEEAKLSPEAQDLISKLLCNVEKRLGTKGADEIKAHSWFDGLQWDILYQMEAAFIPEVNNELDTQNFEKFEELFTSYGFMLQPESQIQVSSKSGPWRKMLSSKDANFVGYTYKNFEIVKDHQVPGIDNESDYANQQPVQGSFLNLLPPKFEVPQNKDNVHKSTKEPSTFR</sequence>
<evidence type="ECO:0000256" key="10">
    <source>
        <dbReference type="ARBA" id="ARBA00048679"/>
    </source>
</evidence>
<feature type="region of interest" description="Disordered" evidence="12">
    <location>
        <begin position="279"/>
        <end position="301"/>
    </location>
</feature>
<feature type="region of interest" description="Disordered" evidence="12">
    <location>
        <begin position="526"/>
        <end position="546"/>
    </location>
</feature>
<comment type="catalytic activity">
    <reaction evidence="9">
        <text>L-threonyl-[protein] + ATP = O-phospho-L-threonyl-[protein] + ADP + H(+)</text>
        <dbReference type="Rhea" id="RHEA:46608"/>
        <dbReference type="Rhea" id="RHEA-COMP:11060"/>
        <dbReference type="Rhea" id="RHEA-COMP:11605"/>
        <dbReference type="ChEBI" id="CHEBI:15378"/>
        <dbReference type="ChEBI" id="CHEBI:30013"/>
        <dbReference type="ChEBI" id="CHEBI:30616"/>
        <dbReference type="ChEBI" id="CHEBI:61977"/>
        <dbReference type="ChEBI" id="CHEBI:456216"/>
        <dbReference type="EC" id="2.7.11.1"/>
    </reaction>
</comment>
<dbReference type="PANTHER" id="PTHR22988:SF76">
    <property type="entry name" value="CHROMOSOME UNDETERMINED SCAFFOLD_135, WHOLE GENOME SHOTGUN SEQUENCE"/>
    <property type="match status" value="1"/>
</dbReference>
<dbReference type="GO" id="GO:0005737">
    <property type="term" value="C:cytoplasm"/>
    <property type="evidence" value="ECO:0007669"/>
    <property type="project" value="UniProtKB-ARBA"/>
</dbReference>
<evidence type="ECO:0000256" key="9">
    <source>
        <dbReference type="ARBA" id="ARBA00047899"/>
    </source>
</evidence>
<dbReference type="InterPro" id="IPR017441">
    <property type="entry name" value="Protein_kinase_ATP_BS"/>
</dbReference>
<dbReference type="AlphaFoldDB" id="A0A7J7LHN6"/>
<keyword evidence="6 11" id="KW-0547">Nucleotide-binding</keyword>
<feature type="compositionally biased region" description="Basic and acidic residues" evidence="12">
    <location>
        <begin position="12"/>
        <end position="34"/>
    </location>
</feature>
<dbReference type="Gene3D" id="3.30.200.20">
    <property type="entry name" value="Phosphorylase Kinase, domain 1"/>
    <property type="match status" value="2"/>
</dbReference>
<dbReference type="SMART" id="SM00220">
    <property type="entry name" value="S_TKc"/>
    <property type="match status" value="1"/>
</dbReference>
<feature type="domain" description="AGC-kinase C-terminal" evidence="14">
    <location>
        <begin position="416"/>
        <end position="498"/>
    </location>
</feature>
<evidence type="ECO:0000256" key="1">
    <source>
        <dbReference type="ARBA" id="ARBA00009903"/>
    </source>
</evidence>
<feature type="binding site" evidence="11">
    <location>
        <position position="145"/>
    </location>
    <ligand>
        <name>ATP</name>
        <dbReference type="ChEBI" id="CHEBI:30616"/>
    </ligand>
</feature>